<keyword evidence="3" id="KW-1185">Reference proteome</keyword>
<dbReference type="AlphaFoldDB" id="A0A316UUW2"/>
<feature type="compositionally biased region" description="Basic and acidic residues" evidence="1">
    <location>
        <begin position="21"/>
        <end position="34"/>
    </location>
</feature>
<proteinExistence type="predicted"/>
<gene>
    <name evidence="2" type="ORF">BDZ90DRAFT_130949</name>
</gene>
<evidence type="ECO:0000313" key="3">
    <source>
        <dbReference type="Proteomes" id="UP000245884"/>
    </source>
</evidence>
<dbReference type="EMBL" id="KZ819664">
    <property type="protein sequence ID" value="PWN28784.1"/>
    <property type="molecule type" value="Genomic_DNA"/>
</dbReference>
<dbReference type="RefSeq" id="XP_025363396.1">
    <property type="nucleotide sequence ID" value="XM_025503374.1"/>
</dbReference>
<evidence type="ECO:0000313" key="2">
    <source>
        <dbReference type="EMBL" id="PWN28784.1"/>
    </source>
</evidence>
<accession>A0A316UUW2</accession>
<dbReference type="Proteomes" id="UP000245884">
    <property type="component" value="Unassembled WGS sequence"/>
</dbReference>
<feature type="region of interest" description="Disordered" evidence="1">
    <location>
        <begin position="97"/>
        <end position="119"/>
    </location>
</feature>
<feature type="region of interest" description="Disordered" evidence="1">
    <location>
        <begin position="1"/>
        <end position="48"/>
    </location>
</feature>
<evidence type="ECO:0000256" key="1">
    <source>
        <dbReference type="SAM" id="MobiDB-lite"/>
    </source>
</evidence>
<protein>
    <submittedName>
        <fullName evidence="2">Uncharacterized protein</fullName>
    </submittedName>
</protein>
<organism evidence="2 3">
    <name type="scientific">Jaminaea rosea</name>
    <dbReference type="NCBI Taxonomy" id="1569628"/>
    <lineage>
        <taxon>Eukaryota</taxon>
        <taxon>Fungi</taxon>
        <taxon>Dikarya</taxon>
        <taxon>Basidiomycota</taxon>
        <taxon>Ustilaginomycotina</taxon>
        <taxon>Exobasidiomycetes</taxon>
        <taxon>Microstromatales</taxon>
        <taxon>Microstromatales incertae sedis</taxon>
        <taxon>Jaminaea</taxon>
    </lineage>
</organism>
<sequence>MWGLRLARSLSTDPRSSPVEEAARQRGAELDLHSAHRSSPFSLSRTTREGQLWRQSKLSCYHHRPAKVAADVISTPPCHAHEAASALEWLPLSRGKPRKLAATDDDKRSTPTQTQTQRHRASLLAARRQKAADSRRESVPLCYCHHTDHDQVSTTTNGTTSILLRSTIYTGGIQSQRCTLLPASPRYSVYPASLELGGYPATFLPFAVPSLISSLRWPSQGQMRLDGMAS</sequence>
<reference evidence="2 3" key="1">
    <citation type="journal article" date="2018" name="Mol. Biol. Evol.">
        <title>Broad Genomic Sampling Reveals a Smut Pathogenic Ancestry of the Fungal Clade Ustilaginomycotina.</title>
        <authorList>
            <person name="Kijpornyongpan T."/>
            <person name="Mondo S.J."/>
            <person name="Barry K."/>
            <person name="Sandor L."/>
            <person name="Lee J."/>
            <person name="Lipzen A."/>
            <person name="Pangilinan J."/>
            <person name="LaButti K."/>
            <person name="Hainaut M."/>
            <person name="Henrissat B."/>
            <person name="Grigoriev I.V."/>
            <person name="Spatafora J.W."/>
            <person name="Aime M.C."/>
        </authorList>
    </citation>
    <scope>NUCLEOTIDE SEQUENCE [LARGE SCALE GENOMIC DNA]</scope>
    <source>
        <strain evidence="2 3">MCA 5214</strain>
    </source>
</reference>
<dbReference type="GeneID" id="37025197"/>
<name>A0A316UUW2_9BASI</name>